<dbReference type="Pfam" id="PF00672">
    <property type="entry name" value="HAMP"/>
    <property type="match status" value="1"/>
</dbReference>
<comment type="similarity">
    <text evidence="3">Belongs to the methyl-accepting chemotaxis (MCP) protein family.</text>
</comment>
<proteinExistence type="inferred from homology"/>
<keyword evidence="5" id="KW-0812">Transmembrane</keyword>
<dbReference type="Gene3D" id="1.10.287.950">
    <property type="entry name" value="Methyl-accepting chemotaxis protein"/>
    <property type="match status" value="1"/>
</dbReference>
<feature type="transmembrane region" description="Helical" evidence="5">
    <location>
        <begin position="6"/>
        <end position="23"/>
    </location>
</feature>
<evidence type="ECO:0000256" key="1">
    <source>
        <dbReference type="ARBA" id="ARBA00004370"/>
    </source>
</evidence>
<keyword evidence="8" id="KW-0675">Receptor</keyword>
<sequence>MLIVPVVALACLLAMGTMSYFAMQQGERRMHELKDVTLTAERLASRQAIALGQVHAGVYAKIAIAASLSEAQFKEFGTQTESQLDTIRQSLTELKSYAGATTEAAQALPAVERYRASIAQALDLASMDPNTGVAAMQGATTHYQVVRKQLDQVLLNLDQRTGNALQETRHAGQRAAWFSLGTMAIGFAVLATIAIWVARAVVRPIDEACRAAESLAAGDLTMRIHAGGDDEVGKLSRALATVVQNWNTLLSEIRQAGSTITVEASEIALGNADLSARTESQAHSLQETASSMHQLTDTVRENASHAHQANQMVLSTSGVALEGGRVVGQVVETMGSIKASSGRIVDIIAVIDGIAFQTNILALNAAVEAARAGEQGRGFAVVATEVRGLAQRSATAAREIKQLIEDSVARIEAGSELADSAGRTMGDIVASVGQVTEIMNDITAASQRQSKGIEEVNNAITEMDELTQRNAALVEQSAAAAQSMQDQAHELLRVVGTFRLSNAAPQLPQH</sequence>
<reference evidence="8 9" key="1">
    <citation type="submission" date="2016-04" db="EMBL/GenBank/DDBJ databases">
        <title>Draft genome sequence of Janthinobacterium psychrotolerans sp. nov., isolated from freshwater sediments in Denmark.</title>
        <authorList>
            <person name="Gong X."/>
            <person name="Skrivergaard S."/>
            <person name="Korsgaard B.S."/>
            <person name="Schreiber L."/>
            <person name="Marshall I.P."/>
            <person name="Finster K."/>
            <person name="Schramm A."/>
        </authorList>
    </citation>
    <scope>NUCLEOTIDE SEQUENCE [LARGE SCALE GENOMIC DNA]</scope>
    <source>
        <strain evidence="8 9">S3-2</strain>
    </source>
</reference>
<dbReference type="Pfam" id="PF00015">
    <property type="entry name" value="MCPsignal"/>
    <property type="match status" value="1"/>
</dbReference>
<feature type="domain" description="Methyl-accepting transducer" evidence="6">
    <location>
        <begin position="256"/>
        <end position="485"/>
    </location>
</feature>
<dbReference type="STRING" id="1747903.ASR47_103045"/>
<dbReference type="FunFam" id="1.10.287.950:FF:000001">
    <property type="entry name" value="Methyl-accepting chemotaxis sensory transducer"/>
    <property type="match status" value="1"/>
</dbReference>
<dbReference type="PROSITE" id="PS50885">
    <property type="entry name" value="HAMP"/>
    <property type="match status" value="1"/>
</dbReference>
<dbReference type="OrthoDB" id="8873327at2"/>
<dbReference type="InterPro" id="IPR003660">
    <property type="entry name" value="HAMP_dom"/>
</dbReference>
<dbReference type="GO" id="GO:0004888">
    <property type="term" value="F:transmembrane signaling receptor activity"/>
    <property type="evidence" value="ECO:0007669"/>
    <property type="project" value="InterPro"/>
</dbReference>
<protein>
    <submittedName>
        <fullName evidence="8">Methyl-accepting chemotaxis protein/methyl-accepting chemotaxis protein-1, serine sensor receptor</fullName>
    </submittedName>
</protein>
<dbReference type="GO" id="GO:0005886">
    <property type="term" value="C:plasma membrane"/>
    <property type="evidence" value="ECO:0007669"/>
    <property type="project" value="TreeGrafter"/>
</dbReference>
<keyword evidence="5" id="KW-0472">Membrane</keyword>
<dbReference type="PRINTS" id="PR00260">
    <property type="entry name" value="CHEMTRNSDUCR"/>
</dbReference>
<evidence type="ECO:0000256" key="2">
    <source>
        <dbReference type="ARBA" id="ARBA00022481"/>
    </source>
</evidence>
<dbReference type="InterPro" id="IPR051310">
    <property type="entry name" value="MCP_chemotaxis"/>
</dbReference>
<dbReference type="Proteomes" id="UP000092713">
    <property type="component" value="Unassembled WGS sequence"/>
</dbReference>
<keyword evidence="4" id="KW-0807">Transducer</keyword>
<evidence type="ECO:0000256" key="4">
    <source>
        <dbReference type="PROSITE-ProRule" id="PRU00284"/>
    </source>
</evidence>
<dbReference type="InterPro" id="IPR004089">
    <property type="entry name" value="MCPsignal_dom"/>
</dbReference>
<dbReference type="PROSITE" id="PS50111">
    <property type="entry name" value="CHEMOTAXIS_TRANSDUC_2"/>
    <property type="match status" value="1"/>
</dbReference>
<keyword evidence="9" id="KW-1185">Reference proteome</keyword>
<dbReference type="CDD" id="cd06225">
    <property type="entry name" value="HAMP"/>
    <property type="match status" value="1"/>
</dbReference>
<comment type="caution">
    <text evidence="8">The sequence shown here is derived from an EMBL/GenBank/DDBJ whole genome shotgun (WGS) entry which is preliminary data.</text>
</comment>
<dbReference type="EMBL" id="LOCQ01000033">
    <property type="protein sequence ID" value="OBV41416.1"/>
    <property type="molecule type" value="Genomic_DNA"/>
</dbReference>
<evidence type="ECO:0000256" key="3">
    <source>
        <dbReference type="ARBA" id="ARBA00029447"/>
    </source>
</evidence>
<gene>
    <name evidence="8" type="ORF">ASR47_103045</name>
</gene>
<dbReference type="CDD" id="cd11386">
    <property type="entry name" value="MCP_signal"/>
    <property type="match status" value="1"/>
</dbReference>
<evidence type="ECO:0000313" key="8">
    <source>
        <dbReference type="EMBL" id="OBV41416.1"/>
    </source>
</evidence>
<dbReference type="InterPro" id="IPR004090">
    <property type="entry name" value="Chemotax_Me-accpt_rcpt"/>
</dbReference>
<dbReference type="PANTHER" id="PTHR43531">
    <property type="entry name" value="PROTEIN ICFG"/>
    <property type="match status" value="1"/>
</dbReference>
<dbReference type="SMART" id="SM00283">
    <property type="entry name" value="MA"/>
    <property type="match status" value="1"/>
</dbReference>
<dbReference type="GO" id="GO:0006935">
    <property type="term" value="P:chemotaxis"/>
    <property type="evidence" value="ECO:0007669"/>
    <property type="project" value="InterPro"/>
</dbReference>
<evidence type="ECO:0000313" key="9">
    <source>
        <dbReference type="Proteomes" id="UP000092713"/>
    </source>
</evidence>
<dbReference type="AlphaFoldDB" id="A0A1A7C691"/>
<keyword evidence="5" id="KW-1133">Transmembrane helix</keyword>
<evidence type="ECO:0000259" key="7">
    <source>
        <dbReference type="PROSITE" id="PS50885"/>
    </source>
</evidence>
<feature type="transmembrane region" description="Helical" evidence="5">
    <location>
        <begin position="175"/>
        <end position="198"/>
    </location>
</feature>
<name>A0A1A7C691_9BURK</name>
<keyword evidence="2" id="KW-0488">Methylation</keyword>
<dbReference type="SMART" id="SM00304">
    <property type="entry name" value="HAMP"/>
    <property type="match status" value="1"/>
</dbReference>
<evidence type="ECO:0000256" key="5">
    <source>
        <dbReference type="SAM" id="Phobius"/>
    </source>
</evidence>
<dbReference type="PATRIC" id="fig|1747903.4.peg.5096"/>
<organism evidence="8 9">
    <name type="scientific">Janthinobacterium psychrotolerans</name>
    <dbReference type="NCBI Taxonomy" id="1747903"/>
    <lineage>
        <taxon>Bacteria</taxon>
        <taxon>Pseudomonadati</taxon>
        <taxon>Pseudomonadota</taxon>
        <taxon>Betaproteobacteria</taxon>
        <taxon>Burkholderiales</taxon>
        <taxon>Oxalobacteraceae</taxon>
        <taxon>Janthinobacterium</taxon>
    </lineage>
</organism>
<dbReference type="SUPFAM" id="SSF58104">
    <property type="entry name" value="Methyl-accepting chemotaxis protein (MCP) signaling domain"/>
    <property type="match status" value="1"/>
</dbReference>
<evidence type="ECO:0000259" key="6">
    <source>
        <dbReference type="PROSITE" id="PS50111"/>
    </source>
</evidence>
<feature type="domain" description="HAMP" evidence="7">
    <location>
        <begin position="199"/>
        <end position="251"/>
    </location>
</feature>
<accession>A0A1A7C691</accession>
<dbReference type="PANTHER" id="PTHR43531:SF14">
    <property type="entry name" value="METHYL-ACCEPTING CHEMOTAXIS PROTEIN I-RELATED"/>
    <property type="match status" value="1"/>
</dbReference>
<comment type="subcellular location">
    <subcellularLocation>
        <location evidence="1">Membrane</location>
    </subcellularLocation>
</comment>
<dbReference type="GO" id="GO:0007165">
    <property type="term" value="P:signal transduction"/>
    <property type="evidence" value="ECO:0007669"/>
    <property type="project" value="UniProtKB-KW"/>
</dbReference>